<feature type="compositionally biased region" description="Acidic residues" evidence="1">
    <location>
        <begin position="241"/>
        <end position="259"/>
    </location>
</feature>
<feature type="compositionally biased region" description="Low complexity" evidence="1">
    <location>
        <begin position="224"/>
        <end position="238"/>
    </location>
</feature>
<sequence>MSTKKHLVVFSGGSAANELIDVFKDLCKDHKRALDFVLPISDNGGSTSEILRVFGGPGIGDVRSRLIRLLPEDTEDAELTAIKNILNYRLPPNNYEARVEWLSIIEGTHYLWKGISSEKRELLRSFFILLNLELLKRQRPRSSFNFQSASIGNLFLTGARIFFGSFESAIYLFRSIAGIPENVQVIPAINSNHAHHIAAGLADGTVIIGQNQISHPTSTLSDFPPSLAPSAAPSAPGSENGIEEEEVVEEDEEEDEEDANLPGSLASLRTRNIEFSKTDDSALPSRIERIWYINPYGQEIRPPANPKVLSAIEQADAIIYSIGSLYTSLTPCLVPRNVGSTLAATGRNTPKILLLNGSHDRETGPDHAAFTATEFVRAVARSCARSDSSSSRSLKEEPSKYVTHVIYLSGNGSPVVDTVELKSMGIECFQVYGRRNPQGDGRGMLYDATALTQTLETILAVRLKRQETRRMTMDTYGGSKAKATGNGWVESH</sequence>
<proteinExistence type="predicted"/>
<dbReference type="Proteomes" id="UP001447188">
    <property type="component" value="Unassembled WGS sequence"/>
</dbReference>
<dbReference type="InterPro" id="IPR038136">
    <property type="entry name" value="CofD-like_dom_sf"/>
</dbReference>
<organism evidence="2 3">
    <name type="scientific">Discina gigas</name>
    <dbReference type="NCBI Taxonomy" id="1032678"/>
    <lineage>
        <taxon>Eukaryota</taxon>
        <taxon>Fungi</taxon>
        <taxon>Dikarya</taxon>
        <taxon>Ascomycota</taxon>
        <taxon>Pezizomycotina</taxon>
        <taxon>Pezizomycetes</taxon>
        <taxon>Pezizales</taxon>
        <taxon>Discinaceae</taxon>
        <taxon>Discina</taxon>
    </lineage>
</organism>
<reference evidence="2 3" key="1">
    <citation type="submission" date="2024-02" db="EMBL/GenBank/DDBJ databases">
        <title>Discinaceae phylogenomics.</title>
        <authorList>
            <person name="Dirks A.C."/>
            <person name="James T.Y."/>
        </authorList>
    </citation>
    <scope>NUCLEOTIDE SEQUENCE [LARGE SCALE GENOMIC DNA]</scope>
    <source>
        <strain evidence="2 3">ACD0624</strain>
    </source>
</reference>
<keyword evidence="3" id="KW-1185">Reference proteome</keyword>
<dbReference type="Gene3D" id="3.40.50.10680">
    <property type="entry name" value="CofD-like domains"/>
    <property type="match status" value="1"/>
</dbReference>
<evidence type="ECO:0000313" key="3">
    <source>
        <dbReference type="Proteomes" id="UP001447188"/>
    </source>
</evidence>
<dbReference type="CDD" id="cd07187">
    <property type="entry name" value="YvcK_like"/>
    <property type="match status" value="1"/>
</dbReference>
<feature type="region of interest" description="Disordered" evidence="1">
    <location>
        <begin position="218"/>
        <end position="262"/>
    </location>
</feature>
<dbReference type="PANTHER" id="PTHR31240:SF0">
    <property type="entry name" value="MATERNAL EFFECT EMBRYO ARREST 18"/>
    <property type="match status" value="1"/>
</dbReference>
<name>A0ABR3GWK8_9PEZI</name>
<dbReference type="EMBL" id="JBBBZM010000004">
    <property type="protein sequence ID" value="KAL0640336.1"/>
    <property type="molecule type" value="Genomic_DNA"/>
</dbReference>
<evidence type="ECO:0000313" key="2">
    <source>
        <dbReference type="EMBL" id="KAL0640336.1"/>
    </source>
</evidence>
<dbReference type="Pfam" id="PF01933">
    <property type="entry name" value="CofD"/>
    <property type="match status" value="1"/>
</dbReference>
<gene>
    <name evidence="2" type="ORF">Q9L58_000616</name>
</gene>
<accession>A0ABR3GWK8</accession>
<dbReference type="InterPro" id="IPR002882">
    <property type="entry name" value="CofD"/>
</dbReference>
<dbReference type="PANTHER" id="PTHR31240">
    <property type="entry name" value="MATERNAL EFFECT EMBRYO ARREST 18"/>
    <property type="match status" value="1"/>
</dbReference>
<comment type="caution">
    <text evidence="2">The sequence shown here is derived from an EMBL/GenBank/DDBJ whole genome shotgun (WGS) entry which is preliminary data.</text>
</comment>
<protein>
    <submittedName>
        <fullName evidence="2">Uncharacterized protein</fullName>
    </submittedName>
</protein>
<evidence type="ECO:0000256" key="1">
    <source>
        <dbReference type="SAM" id="MobiDB-lite"/>
    </source>
</evidence>
<dbReference type="SUPFAM" id="SSF142338">
    <property type="entry name" value="CofD-like"/>
    <property type="match status" value="1"/>
</dbReference>